<evidence type="ECO:0000313" key="2">
    <source>
        <dbReference type="EMBL" id="GCC49808.1"/>
    </source>
</evidence>
<comment type="caution">
    <text evidence="2">The sequence shown here is derived from an EMBL/GenBank/DDBJ whole genome shotgun (WGS) entry which is preliminary data.</text>
</comment>
<dbReference type="Proteomes" id="UP000288227">
    <property type="component" value="Unassembled WGS sequence"/>
</dbReference>
<protein>
    <submittedName>
        <fullName evidence="2">PorT family protein</fullName>
    </submittedName>
</protein>
<feature type="domain" description="Outer membrane protein beta-barrel" evidence="1">
    <location>
        <begin position="14"/>
        <end position="182"/>
    </location>
</feature>
<organism evidence="2 3">
    <name type="scientific">Chryseotalea sanaruensis</name>
    <dbReference type="NCBI Taxonomy" id="2482724"/>
    <lineage>
        <taxon>Bacteria</taxon>
        <taxon>Pseudomonadati</taxon>
        <taxon>Bacteroidota</taxon>
        <taxon>Cytophagia</taxon>
        <taxon>Cytophagales</taxon>
        <taxon>Chryseotaleaceae</taxon>
        <taxon>Chryseotalea</taxon>
    </lineage>
</organism>
<gene>
    <name evidence="2" type="ORF">SanaruYs_00210</name>
</gene>
<dbReference type="AlphaFoldDB" id="A0A401U4H6"/>
<keyword evidence="3" id="KW-1185">Reference proteome</keyword>
<sequence>MALVSFNINCQVLIGPVAGPQISWTEFNDKDLRSDFNTSPVFRYHAGASVSLRVHKRFFLTTSLLYSKKGKVIKSDVDSKLENKVVYNHIDMPILYTAQFKGNLSGNKGFKYYLGGGPNVSYWLGGKGTIASTDIAESGVSNIPYTVTFRKPFDEVSQNEMNIAEPNRIQIGINIVAGIVLQPLGFNEVNIMFRYERGHSFLGNSNGIFPAATDYTDVLASRNSGIRLSVAYMIDLKTDQRKKGKSTINKKKL</sequence>
<evidence type="ECO:0000313" key="3">
    <source>
        <dbReference type="Proteomes" id="UP000288227"/>
    </source>
</evidence>
<accession>A0A401U4H6</accession>
<proteinExistence type="predicted"/>
<evidence type="ECO:0000259" key="1">
    <source>
        <dbReference type="Pfam" id="PF13568"/>
    </source>
</evidence>
<dbReference type="Pfam" id="PF13568">
    <property type="entry name" value="OMP_b-brl_2"/>
    <property type="match status" value="1"/>
</dbReference>
<name>A0A401U4H6_9BACT</name>
<dbReference type="EMBL" id="BHXQ01000001">
    <property type="protein sequence ID" value="GCC49808.1"/>
    <property type="molecule type" value="Genomic_DNA"/>
</dbReference>
<dbReference type="InterPro" id="IPR025665">
    <property type="entry name" value="Beta-barrel_OMP_2"/>
</dbReference>
<reference evidence="2 3" key="1">
    <citation type="submission" date="2018-11" db="EMBL/GenBank/DDBJ databases">
        <title>Chryseotalea sanarue gen. nov., sp., nov., a member of the family Cytophagaceae, isolated from a brackish lake in Hamamatsu Japan.</title>
        <authorList>
            <person name="Maejima Y."/>
            <person name="Iino T."/>
            <person name="Muraguchi Y."/>
            <person name="Fukuda K."/>
            <person name="Ohkuma M."/>
            <person name="Moriuchi R."/>
            <person name="Dohra H."/>
            <person name="Kimbara K."/>
            <person name="Shintani M."/>
        </authorList>
    </citation>
    <scope>NUCLEOTIDE SEQUENCE [LARGE SCALE GENOMIC DNA]</scope>
    <source>
        <strain evidence="2 3">Ys</strain>
    </source>
</reference>